<keyword evidence="1" id="KW-0175">Coiled coil</keyword>
<name>A0A8C4WYV8_EPTBU</name>
<dbReference type="Pfam" id="PF06625">
    <property type="entry name" value="DUF1151"/>
    <property type="match status" value="1"/>
</dbReference>
<dbReference type="InterPro" id="IPR009533">
    <property type="entry name" value="FAM107"/>
</dbReference>
<proteinExistence type="predicted"/>
<evidence type="ECO:0000313" key="2">
    <source>
        <dbReference type="Ensembl" id="ENSEBUP00000020370.1"/>
    </source>
</evidence>
<evidence type="ECO:0008006" key="4">
    <source>
        <dbReference type="Google" id="ProtNLM"/>
    </source>
</evidence>
<dbReference type="PANTHER" id="PTHR16768">
    <property type="entry name" value="DOWN REGULATED IN RENAL CARCINOMA 1/TU3A"/>
    <property type="match status" value="1"/>
</dbReference>
<organism evidence="2 3">
    <name type="scientific">Eptatretus burgeri</name>
    <name type="common">Inshore hagfish</name>
    <dbReference type="NCBI Taxonomy" id="7764"/>
    <lineage>
        <taxon>Eukaryota</taxon>
        <taxon>Metazoa</taxon>
        <taxon>Chordata</taxon>
        <taxon>Craniata</taxon>
        <taxon>Vertebrata</taxon>
        <taxon>Cyclostomata</taxon>
        <taxon>Myxini</taxon>
        <taxon>Myxiniformes</taxon>
        <taxon>Myxinidae</taxon>
        <taxon>Eptatretinae</taxon>
        <taxon>Eptatretus</taxon>
    </lineage>
</organism>
<keyword evidence="3" id="KW-1185">Reference proteome</keyword>
<evidence type="ECO:0000313" key="3">
    <source>
        <dbReference type="Proteomes" id="UP000694388"/>
    </source>
</evidence>
<dbReference type="Proteomes" id="UP000694388">
    <property type="component" value="Unplaced"/>
</dbReference>
<dbReference type="PANTHER" id="PTHR16768:SF5">
    <property type="entry name" value="FI14214P"/>
    <property type="match status" value="1"/>
</dbReference>
<dbReference type="GeneTree" id="ENSGT00390000011228"/>
<sequence>MYFLISTLSNVCKDTKTPPPPPKKIKNYEHLPRFARSAWSVGTARHDVFSVMAEELKECDNSLLASCGHSDLIWPQKLPNPVQNSREHQTLHRELISNYKTGNLPIKKPELQKVLEKRKWEQETRRRVEEKEQKCSPLELELQKRQMKLQQMELEMLQAEQEQQDAPEFVKKKGTLRSVLTPAQEPSV</sequence>
<dbReference type="AlphaFoldDB" id="A0A8C4WYV8"/>
<dbReference type="Ensembl" id="ENSEBUT00000020946.1">
    <property type="protein sequence ID" value="ENSEBUP00000020370.1"/>
    <property type="gene ID" value="ENSEBUG00000012634.1"/>
</dbReference>
<evidence type="ECO:0000256" key="1">
    <source>
        <dbReference type="ARBA" id="ARBA00023054"/>
    </source>
</evidence>
<protein>
    <recommendedName>
        <fullName evidence="4">Family with sequence similarity 107 member A</fullName>
    </recommendedName>
</protein>
<accession>A0A8C4WYV8</accession>
<reference evidence="2" key="2">
    <citation type="submission" date="2025-09" db="UniProtKB">
        <authorList>
            <consortium name="Ensembl"/>
        </authorList>
    </citation>
    <scope>IDENTIFICATION</scope>
</reference>
<reference evidence="2" key="1">
    <citation type="submission" date="2025-08" db="UniProtKB">
        <authorList>
            <consortium name="Ensembl"/>
        </authorList>
    </citation>
    <scope>IDENTIFICATION</scope>
</reference>